<sequence length="67" mass="7040">MGCMAGMTAGIPSNHTSISGTLSTTNVIMAKWSKAMWQDVMNRAIRMLALIPLGSHFFPASVTAGGN</sequence>
<proteinExistence type="predicted"/>
<comment type="caution">
    <text evidence="1">The sequence shown here is derived from an EMBL/GenBank/DDBJ whole genome shotgun (WGS) entry which is preliminary data.</text>
</comment>
<gene>
    <name evidence="1" type="ORF">KIN20_013085</name>
</gene>
<name>A0AAD5N1P8_PARTN</name>
<dbReference type="AlphaFoldDB" id="A0AAD5N1P8"/>
<keyword evidence="2" id="KW-1185">Reference proteome</keyword>
<reference evidence="1" key="1">
    <citation type="submission" date="2021-06" db="EMBL/GenBank/DDBJ databases">
        <title>Parelaphostrongylus tenuis whole genome reference sequence.</title>
        <authorList>
            <person name="Garwood T.J."/>
            <person name="Larsen P.A."/>
            <person name="Fountain-Jones N.M."/>
            <person name="Garbe J.R."/>
            <person name="Macchietto M.G."/>
            <person name="Kania S.A."/>
            <person name="Gerhold R.W."/>
            <person name="Richards J.E."/>
            <person name="Wolf T.M."/>
        </authorList>
    </citation>
    <scope>NUCLEOTIDE SEQUENCE</scope>
    <source>
        <strain evidence="1">MNPRO001-30</strain>
        <tissue evidence="1">Meninges</tissue>
    </source>
</reference>
<organism evidence="1 2">
    <name type="scientific">Parelaphostrongylus tenuis</name>
    <name type="common">Meningeal worm</name>
    <dbReference type="NCBI Taxonomy" id="148309"/>
    <lineage>
        <taxon>Eukaryota</taxon>
        <taxon>Metazoa</taxon>
        <taxon>Ecdysozoa</taxon>
        <taxon>Nematoda</taxon>
        <taxon>Chromadorea</taxon>
        <taxon>Rhabditida</taxon>
        <taxon>Rhabditina</taxon>
        <taxon>Rhabditomorpha</taxon>
        <taxon>Strongyloidea</taxon>
        <taxon>Metastrongylidae</taxon>
        <taxon>Parelaphostrongylus</taxon>
    </lineage>
</organism>
<accession>A0AAD5N1P8</accession>
<evidence type="ECO:0000313" key="2">
    <source>
        <dbReference type="Proteomes" id="UP001196413"/>
    </source>
</evidence>
<dbReference type="Proteomes" id="UP001196413">
    <property type="component" value="Unassembled WGS sequence"/>
</dbReference>
<dbReference type="EMBL" id="JAHQIW010002520">
    <property type="protein sequence ID" value="KAJ1355619.1"/>
    <property type="molecule type" value="Genomic_DNA"/>
</dbReference>
<evidence type="ECO:0000313" key="1">
    <source>
        <dbReference type="EMBL" id="KAJ1355619.1"/>
    </source>
</evidence>
<protein>
    <submittedName>
        <fullName evidence="1">Uncharacterized protein</fullName>
    </submittedName>
</protein>